<dbReference type="eggNOG" id="arCOG04661">
    <property type="taxonomic scope" value="Archaea"/>
</dbReference>
<feature type="domain" description="DUF8009" evidence="2">
    <location>
        <begin position="13"/>
        <end position="162"/>
    </location>
</feature>
<proteinExistence type="predicted"/>
<organism evidence="3 4">
    <name type="scientific">Natronolimnohabitans innermongolicus JCM 12255</name>
    <dbReference type="NCBI Taxonomy" id="1227499"/>
    <lineage>
        <taxon>Archaea</taxon>
        <taxon>Methanobacteriati</taxon>
        <taxon>Methanobacteriota</taxon>
        <taxon>Stenosarchaea group</taxon>
        <taxon>Halobacteria</taxon>
        <taxon>Halobacteriales</taxon>
        <taxon>Natrialbaceae</taxon>
        <taxon>Natronolimnohabitans</taxon>
    </lineage>
</organism>
<evidence type="ECO:0000313" key="3">
    <source>
        <dbReference type="EMBL" id="ELY53307.1"/>
    </source>
</evidence>
<evidence type="ECO:0000256" key="1">
    <source>
        <dbReference type="SAM" id="MobiDB-lite"/>
    </source>
</evidence>
<dbReference type="AlphaFoldDB" id="L9WV56"/>
<feature type="compositionally biased region" description="Basic and acidic residues" evidence="1">
    <location>
        <begin position="1"/>
        <end position="17"/>
    </location>
</feature>
<protein>
    <recommendedName>
        <fullName evidence="2">DUF8009 domain-containing protein</fullName>
    </recommendedName>
</protein>
<accession>L9WV56</accession>
<reference evidence="3 4" key="1">
    <citation type="journal article" date="2014" name="PLoS Genet.">
        <title>Phylogenetically driven sequencing of extremely halophilic archaea reveals strategies for static and dynamic osmo-response.</title>
        <authorList>
            <person name="Becker E.A."/>
            <person name="Seitzer P.M."/>
            <person name="Tritt A."/>
            <person name="Larsen D."/>
            <person name="Krusor M."/>
            <person name="Yao A.I."/>
            <person name="Wu D."/>
            <person name="Madern D."/>
            <person name="Eisen J.A."/>
            <person name="Darling A.E."/>
            <person name="Facciotti M.T."/>
        </authorList>
    </citation>
    <scope>NUCLEOTIDE SEQUENCE [LARGE SCALE GENOMIC DNA]</scope>
    <source>
        <strain evidence="3 4">JCM 12255</strain>
    </source>
</reference>
<feature type="region of interest" description="Disordered" evidence="1">
    <location>
        <begin position="1"/>
        <end position="20"/>
    </location>
</feature>
<name>L9WV56_9EURY</name>
<evidence type="ECO:0000313" key="4">
    <source>
        <dbReference type="Proteomes" id="UP000011602"/>
    </source>
</evidence>
<dbReference type="InterPro" id="IPR058322">
    <property type="entry name" value="DUF8009"/>
</dbReference>
<gene>
    <name evidence="3" type="ORF">C493_14793</name>
</gene>
<keyword evidence="4" id="KW-1185">Reference proteome</keyword>
<evidence type="ECO:0000259" key="2">
    <source>
        <dbReference type="Pfam" id="PF26033"/>
    </source>
</evidence>
<dbReference type="EMBL" id="AOHZ01000068">
    <property type="protein sequence ID" value="ELY53307.1"/>
    <property type="molecule type" value="Genomic_DNA"/>
</dbReference>
<feature type="compositionally biased region" description="Basic and acidic residues" evidence="1">
    <location>
        <begin position="56"/>
        <end position="81"/>
    </location>
</feature>
<comment type="caution">
    <text evidence="3">The sequence shown here is derived from an EMBL/GenBank/DDBJ whole genome shotgun (WGS) entry which is preliminary data.</text>
</comment>
<dbReference type="Pfam" id="PF26033">
    <property type="entry name" value="DUF8009"/>
    <property type="match status" value="1"/>
</dbReference>
<dbReference type="OrthoDB" id="202616at2157"/>
<sequence length="172" mass="20097">MRDDPTTDEQLADHPAAEIETVVVDPDDVVDALERTHESSTPLRTHVLRLVPPFEEEVRAEPHVQEGPRRNSPEREPEPIHLEPATFVRNETGVHPDETHLRHPTREQARTVARDEHGDDVDHAVVTTYYEDACEEWERRVRESLLERVRIYFEHRDGDEIWTDIRYESVGD</sequence>
<feature type="compositionally biased region" description="Basic and acidic residues" evidence="1">
    <location>
        <begin position="92"/>
        <end position="118"/>
    </location>
</feature>
<dbReference type="Proteomes" id="UP000011602">
    <property type="component" value="Unassembled WGS sequence"/>
</dbReference>
<feature type="region of interest" description="Disordered" evidence="1">
    <location>
        <begin position="54"/>
        <end position="118"/>
    </location>
</feature>